<keyword evidence="4" id="KW-0496">Mitochondrion</keyword>
<dbReference type="EMBL" id="MPUH01000067">
    <property type="protein sequence ID" value="OMJ92172.1"/>
    <property type="molecule type" value="Genomic_DNA"/>
</dbReference>
<accession>A0A1R2CT40</accession>
<comment type="similarity">
    <text evidence="2">Belongs to the prokaryotic/mitochondrial release factor family.</text>
</comment>
<comment type="subcellular location">
    <subcellularLocation>
        <location evidence="1">Mitochondrion</location>
    </subcellularLocation>
</comment>
<reference evidence="7 8" key="1">
    <citation type="submission" date="2016-11" db="EMBL/GenBank/DDBJ databases">
        <title>The macronuclear genome of Stentor coeruleus: a giant cell with tiny introns.</title>
        <authorList>
            <person name="Slabodnick M."/>
            <person name="Ruby J.G."/>
            <person name="Reiff S.B."/>
            <person name="Swart E.C."/>
            <person name="Gosai S."/>
            <person name="Prabakaran S."/>
            <person name="Witkowska E."/>
            <person name="Larue G.E."/>
            <person name="Fisher S."/>
            <person name="Freeman R.M."/>
            <person name="Gunawardena J."/>
            <person name="Chu W."/>
            <person name="Stover N.A."/>
            <person name="Gregory B.D."/>
            <person name="Nowacki M."/>
            <person name="Derisi J."/>
            <person name="Roy S.W."/>
            <person name="Marshall W.F."/>
            <person name="Sood P."/>
        </authorList>
    </citation>
    <scope>NUCLEOTIDE SEQUENCE [LARGE SCALE GENOMIC DNA]</scope>
    <source>
        <strain evidence="7">WM001</strain>
    </source>
</reference>
<gene>
    <name evidence="7" type="ORF">SteCoe_5164</name>
</gene>
<proteinExistence type="inferred from homology"/>
<sequence length="143" mass="16495">MLKLLKRSIKFTINPNDVIEKICSGSGPGGQKVNKSENCVNLLHVPTRVKVKVHDSRDLIINRHIAWKRLTEKVEFQINGDDSKIARRIEKKRKNKERKRRKYAERDNIVTKGDEKKEENKPEISSDDSDDSDDNGVENVKTT</sequence>
<keyword evidence="3" id="KW-0809">Transit peptide</keyword>
<dbReference type="InterPro" id="IPR000352">
    <property type="entry name" value="Pep_chain_release_fac_I"/>
</dbReference>
<dbReference type="GO" id="GO:0005739">
    <property type="term" value="C:mitochondrion"/>
    <property type="evidence" value="ECO:0007669"/>
    <property type="project" value="UniProtKB-SubCell"/>
</dbReference>
<feature type="compositionally biased region" description="Basic and acidic residues" evidence="5">
    <location>
        <begin position="104"/>
        <end position="124"/>
    </location>
</feature>
<dbReference type="Gene3D" id="3.30.160.20">
    <property type="match status" value="1"/>
</dbReference>
<dbReference type="PANTHER" id="PTHR46203">
    <property type="entry name" value="PROBABLE PEPTIDE CHAIN RELEASE FACTOR C12ORF65"/>
    <property type="match status" value="1"/>
</dbReference>
<evidence type="ECO:0000313" key="8">
    <source>
        <dbReference type="Proteomes" id="UP000187209"/>
    </source>
</evidence>
<evidence type="ECO:0000259" key="6">
    <source>
        <dbReference type="Pfam" id="PF00472"/>
    </source>
</evidence>
<feature type="compositionally biased region" description="Basic residues" evidence="5">
    <location>
        <begin position="89"/>
        <end position="103"/>
    </location>
</feature>
<evidence type="ECO:0000256" key="4">
    <source>
        <dbReference type="ARBA" id="ARBA00023128"/>
    </source>
</evidence>
<protein>
    <recommendedName>
        <fullName evidence="6">Prokaryotic-type class I peptide chain release factors domain-containing protein</fullName>
    </recommendedName>
</protein>
<comment type="caution">
    <text evidence="7">The sequence shown here is derived from an EMBL/GenBank/DDBJ whole genome shotgun (WGS) entry which is preliminary data.</text>
</comment>
<evidence type="ECO:0000313" key="7">
    <source>
        <dbReference type="EMBL" id="OMJ92172.1"/>
    </source>
</evidence>
<dbReference type="PANTHER" id="PTHR46203:SF1">
    <property type="entry name" value="MITOCHONDRIAL TRANSLATION RELEASE FACTOR IN RESCUE"/>
    <property type="match status" value="1"/>
</dbReference>
<evidence type="ECO:0000256" key="1">
    <source>
        <dbReference type="ARBA" id="ARBA00004173"/>
    </source>
</evidence>
<feature type="compositionally biased region" description="Acidic residues" evidence="5">
    <location>
        <begin position="125"/>
        <end position="136"/>
    </location>
</feature>
<evidence type="ECO:0000256" key="5">
    <source>
        <dbReference type="SAM" id="MobiDB-lite"/>
    </source>
</evidence>
<dbReference type="SUPFAM" id="SSF75620">
    <property type="entry name" value="Release factor"/>
    <property type="match status" value="1"/>
</dbReference>
<dbReference type="OrthoDB" id="277888at2759"/>
<organism evidence="7 8">
    <name type="scientific">Stentor coeruleus</name>
    <dbReference type="NCBI Taxonomy" id="5963"/>
    <lineage>
        <taxon>Eukaryota</taxon>
        <taxon>Sar</taxon>
        <taxon>Alveolata</taxon>
        <taxon>Ciliophora</taxon>
        <taxon>Postciliodesmatophora</taxon>
        <taxon>Heterotrichea</taxon>
        <taxon>Heterotrichida</taxon>
        <taxon>Stentoridae</taxon>
        <taxon>Stentor</taxon>
    </lineage>
</organism>
<evidence type="ECO:0000256" key="3">
    <source>
        <dbReference type="ARBA" id="ARBA00022946"/>
    </source>
</evidence>
<dbReference type="AlphaFoldDB" id="A0A1R2CT40"/>
<dbReference type="InterPro" id="IPR052405">
    <property type="entry name" value="Mito_Transl_Release_Factor"/>
</dbReference>
<dbReference type="Pfam" id="PF00472">
    <property type="entry name" value="RF-1"/>
    <property type="match status" value="1"/>
</dbReference>
<name>A0A1R2CT40_9CILI</name>
<feature type="domain" description="Prokaryotic-type class I peptide chain release factors" evidence="6">
    <location>
        <begin position="8"/>
        <end position="111"/>
    </location>
</feature>
<keyword evidence="8" id="KW-1185">Reference proteome</keyword>
<feature type="region of interest" description="Disordered" evidence="5">
    <location>
        <begin position="89"/>
        <end position="143"/>
    </location>
</feature>
<dbReference type="InterPro" id="IPR045853">
    <property type="entry name" value="Pep_chain_release_fac_I_sf"/>
</dbReference>
<dbReference type="Proteomes" id="UP000187209">
    <property type="component" value="Unassembled WGS sequence"/>
</dbReference>
<dbReference type="GO" id="GO:0003747">
    <property type="term" value="F:translation release factor activity"/>
    <property type="evidence" value="ECO:0007669"/>
    <property type="project" value="InterPro"/>
</dbReference>
<evidence type="ECO:0000256" key="2">
    <source>
        <dbReference type="ARBA" id="ARBA00010835"/>
    </source>
</evidence>